<name>A0A0F7ZXM9_9HYPO</name>
<dbReference type="Proteomes" id="UP000054481">
    <property type="component" value="Unassembled WGS sequence"/>
</dbReference>
<organism evidence="2 3">
    <name type="scientific">Hirsutella minnesotensis 3608</name>
    <dbReference type="NCBI Taxonomy" id="1043627"/>
    <lineage>
        <taxon>Eukaryota</taxon>
        <taxon>Fungi</taxon>
        <taxon>Dikarya</taxon>
        <taxon>Ascomycota</taxon>
        <taxon>Pezizomycotina</taxon>
        <taxon>Sordariomycetes</taxon>
        <taxon>Hypocreomycetidae</taxon>
        <taxon>Hypocreales</taxon>
        <taxon>Ophiocordycipitaceae</taxon>
        <taxon>Hirsutella</taxon>
    </lineage>
</organism>
<dbReference type="AlphaFoldDB" id="A0A0F7ZXM9"/>
<protein>
    <submittedName>
        <fullName evidence="2">Uncharacterized protein</fullName>
    </submittedName>
</protein>
<gene>
    <name evidence="2" type="ORF">HIM_09613</name>
</gene>
<reference evidence="2 3" key="1">
    <citation type="journal article" date="2014" name="Genome Biol. Evol.">
        <title>Comparative genomics and transcriptomics analyses reveal divergent lifestyle features of nematode endoparasitic fungus Hirsutella minnesotensis.</title>
        <authorList>
            <person name="Lai Y."/>
            <person name="Liu K."/>
            <person name="Zhang X."/>
            <person name="Zhang X."/>
            <person name="Li K."/>
            <person name="Wang N."/>
            <person name="Shu C."/>
            <person name="Wu Y."/>
            <person name="Wang C."/>
            <person name="Bushley K.E."/>
            <person name="Xiang M."/>
            <person name="Liu X."/>
        </authorList>
    </citation>
    <scope>NUCLEOTIDE SEQUENCE [LARGE SCALE GENOMIC DNA]</scope>
    <source>
        <strain evidence="2 3">3608</strain>
    </source>
</reference>
<evidence type="ECO:0000313" key="3">
    <source>
        <dbReference type="Proteomes" id="UP000054481"/>
    </source>
</evidence>
<accession>A0A0F7ZXM9</accession>
<evidence type="ECO:0000256" key="1">
    <source>
        <dbReference type="SAM" id="MobiDB-lite"/>
    </source>
</evidence>
<evidence type="ECO:0000313" key="2">
    <source>
        <dbReference type="EMBL" id="KJZ71002.1"/>
    </source>
</evidence>
<keyword evidence="3" id="KW-1185">Reference proteome</keyword>
<sequence>MDEHAGEERGRDDRASRDVESLVAWTSNSLETDARPNDPAVDALLRFCYFMITEDFGAGSASSTMLVYFSGVRGLSWPDGREYLRPYRFTPILARFIYCTRLIFLEAVLPRFLHGRISTVHRARHGLLKTLNILRRRYMCDGTLSPMGEFLSLLAYGSALRRSQGPTFHFHWSDDGEVLSWDGTQQLSMNNFRALARNVLDSATSCSARLMYDWEPAYPNLGGIHDRMSNTTPGYSFVQDPDNNLKDAYLDLLLRACVSPVDGLLHTGTHGQGTWDVRAAQAYLDAHDDFLRMLMVLCNLDGGQCARITELSTLEHCNTPSRSRGIYIWGAKICSVTRHHKSRRRTNREFYVARFFSFPVSMLIFQYLVYIRPTVYAILRKCFHRERKDALLFLPLSRGAELRRHCSATPGIPAGLGAQLYRQVSVAITERHVSTVAVPFDRFDDATAAAGDGVAFAWQSGHRPFERHTTYGLDGAFPDQLQPALLQVYAKVSKSWHDFLWRRGTDLRCVDDGAEIDDAADATIHPESLSRKRPYPMSPSSQQLPSKIAKISSGTITDPVDTGVITRLGYSTLLAAGAGEEADGIGDEEPAAQADIPTPSAINRAPPYLVQQAQPAAADVLSDAPLTISPFVYSSQLNLVVCIDCKVAIVAMEAKGHLNHLRHRRIFAPSQRNDILDRILSIPDIIKDQAELQQRVPPLPSTNPIPYIKPPMHDGLGCNQCPYVVRDIRRMQEHCRTEHSWVNDWKKGGDVARRAREQRESRPWRTGVSCQRLCNWGYGNRWFEVSRPEGII</sequence>
<dbReference type="EMBL" id="KQ030596">
    <property type="protein sequence ID" value="KJZ71002.1"/>
    <property type="molecule type" value="Genomic_DNA"/>
</dbReference>
<dbReference type="Pfam" id="PF12013">
    <property type="entry name" value="OrsD"/>
    <property type="match status" value="1"/>
</dbReference>
<feature type="region of interest" description="Disordered" evidence="1">
    <location>
        <begin position="521"/>
        <end position="543"/>
    </location>
</feature>
<proteinExistence type="predicted"/>
<dbReference type="OrthoDB" id="4845846at2759"/>
<dbReference type="InterPro" id="IPR022698">
    <property type="entry name" value="OrsD"/>
</dbReference>